<reference evidence="4 5" key="1">
    <citation type="submission" date="2016-10" db="EMBL/GenBank/DDBJ databases">
        <authorList>
            <person name="de Groot N.N."/>
        </authorList>
    </citation>
    <scope>NUCLEOTIDE SEQUENCE [LARGE SCALE GENOMIC DNA]</scope>
    <source>
        <strain evidence="4 5">DSM 9179</strain>
    </source>
</reference>
<protein>
    <submittedName>
        <fullName evidence="4">Thiamine-phosphate pyrophosphorylase</fullName>
    </submittedName>
</protein>
<dbReference type="GO" id="GO:0004789">
    <property type="term" value="F:thiamine-phosphate diphosphorylase activity"/>
    <property type="evidence" value="ECO:0007669"/>
    <property type="project" value="TreeGrafter"/>
</dbReference>
<name>A0A1I0R799_9FIRM</name>
<accession>A0A1I0R799</accession>
<dbReference type="PANTHER" id="PTHR20857:SF15">
    <property type="entry name" value="THIAMINE-PHOSPHATE SYNTHASE"/>
    <property type="match status" value="1"/>
</dbReference>
<dbReference type="AlphaFoldDB" id="A0A1I0R799"/>
<dbReference type="SUPFAM" id="SSF51391">
    <property type="entry name" value="Thiamin phosphate synthase"/>
    <property type="match status" value="1"/>
</dbReference>
<dbReference type="InterPro" id="IPR022998">
    <property type="entry name" value="ThiamineP_synth_TenI"/>
</dbReference>
<organism evidence="4 5">
    <name type="scientific">[Clostridium] fimetarium</name>
    <dbReference type="NCBI Taxonomy" id="99656"/>
    <lineage>
        <taxon>Bacteria</taxon>
        <taxon>Bacillati</taxon>
        <taxon>Bacillota</taxon>
        <taxon>Clostridia</taxon>
        <taxon>Lachnospirales</taxon>
        <taxon>Lachnospiraceae</taxon>
    </lineage>
</organism>
<comment type="pathway">
    <text evidence="1">Cofactor biosynthesis; thiamine diphosphate biosynthesis.</text>
</comment>
<proteinExistence type="predicted"/>
<evidence type="ECO:0000256" key="1">
    <source>
        <dbReference type="ARBA" id="ARBA00004948"/>
    </source>
</evidence>
<sequence>MTMSTFKRIAVTNRKLSRFELPEQIDRIMEISRTASNIEKPDMIILREKDLSEKEYEILAAMVIEKCRNYDIECILHTYINVALRLKCRKIHLPVSLLKKNSGYLKCFDEVGASIHSVEEAVWAEKNGAAYITAGHIFETDCKEGVPPRGLIFLNEVCNSVNIPVYAIGGIDNEKIALLKAFDIAGVCIMSGYMIL</sequence>
<keyword evidence="5" id="KW-1185">Reference proteome</keyword>
<dbReference type="InterPro" id="IPR013785">
    <property type="entry name" value="Aldolase_TIM"/>
</dbReference>
<dbReference type="PANTHER" id="PTHR20857">
    <property type="entry name" value="THIAMINE-PHOSPHATE PYROPHOSPHORYLASE"/>
    <property type="match status" value="1"/>
</dbReference>
<dbReference type="GO" id="GO:0005737">
    <property type="term" value="C:cytoplasm"/>
    <property type="evidence" value="ECO:0007669"/>
    <property type="project" value="TreeGrafter"/>
</dbReference>
<dbReference type="EMBL" id="FOJI01000012">
    <property type="protein sequence ID" value="SEW36543.1"/>
    <property type="molecule type" value="Genomic_DNA"/>
</dbReference>
<evidence type="ECO:0000313" key="5">
    <source>
        <dbReference type="Proteomes" id="UP000199701"/>
    </source>
</evidence>
<gene>
    <name evidence="4" type="ORF">SAMN05421659_112105</name>
</gene>
<dbReference type="GO" id="GO:0009228">
    <property type="term" value="P:thiamine biosynthetic process"/>
    <property type="evidence" value="ECO:0007669"/>
    <property type="project" value="UniProtKB-KW"/>
</dbReference>
<feature type="domain" description="Thiamine phosphate synthase/TenI" evidence="3">
    <location>
        <begin position="11"/>
        <end position="192"/>
    </location>
</feature>
<dbReference type="CDD" id="cd00564">
    <property type="entry name" value="TMP_TenI"/>
    <property type="match status" value="1"/>
</dbReference>
<dbReference type="Proteomes" id="UP000199701">
    <property type="component" value="Unassembled WGS sequence"/>
</dbReference>
<dbReference type="InterPro" id="IPR036206">
    <property type="entry name" value="ThiamineP_synth_sf"/>
</dbReference>
<evidence type="ECO:0000259" key="3">
    <source>
        <dbReference type="Pfam" id="PF02581"/>
    </source>
</evidence>
<dbReference type="STRING" id="99656.SAMN05421659_112105"/>
<evidence type="ECO:0000313" key="4">
    <source>
        <dbReference type="EMBL" id="SEW36543.1"/>
    </source>
</evidence>
<dbReference type="Pfam" id="PF02581">
    <property type="entry name" value="TMP-TENI"/>
    <property type="match status" value="1"/>
</dbReference>
<dbReference type="Gene3D" id="3.20.20.70">
    <property type="entry name" value="Aldolase class I"/>
    <property type="match status" value="1"/>
</dbReference>
<evidence type="ECO:0000256" key="2">
    <source>
        <dbReference type="ARBA" id="ARBA00022977"/>
    </source>
</evidence>
<keyword evidence="2" id="KW-0784">Thiamine biosynthesis</keyword>